<reference evidence="1" key="1">
    <citation type="journal article" date="2015" name="Nature">
        <title>Complex archaea that bridge the gap between prokaryotes and eukaryotes.</title>
        <authorList>
            <person name="Spang A."/>
            <person name="Saw J.H."/>
            <person name="Jorgensen S.L."/>
            <person name="Zaremba-Niedzwiedzka K."/>
            <person name="Martijn J."/>
            <person name="Lind A.E."/>
            <person name="van Eijk R."/>
            <person name="Schleper C."/>
            <person name="Guy L."/>
            <person name="Ettema T.J."/>
        </authorList>
    </citation>
    <scope>NUCLEOTIDE SEQUENCE</scope>
</reference>
<gene>
    <name evidence="1" type="ORF">LCGC14_1853570</name>
</gene>
<proteinExistence type="predicted"/>
<organism evidence="1">
    <name type="scientific">marine sediment metagenome</name>
    <dbReference type="NCBI Taxonomy" id="412755"/>
    <lineage>
        <taxon>unclassified sequences</taxon>
        <taxon>metagenomes</taxon>
        <taxon>ecological metagenomes</taxon>
    </lineage>
</organism>
<accession>A0A0F9G9K4</accession>
<protein>
    <submittedName>
        <fullName evidence="1">Uncharacterized protein</fullName>
    </submittedName>
</protein>
<dbReference type="EMBL" id="LAZR01018650">
    <property type="protein sequence ID" value="KKL95544.1"/>
    <property type="molecule type" value="Genomic_DNA"/>
</dbReference>
<name>A0A0F9G9K4_9ZZZZ</name>
<sequence>MIRKWVGDKFKFSNMVRTEEPLSLFGRTIGWGFSVEYKHGFPAMIRRILQRLFPGSCEWHDCSAAMEIET</sequence>
<comment type="caution">
    <text evidence="1">The sequence shown here is derived from an EMBL/GenBank/DDBJ whole genome shotgun (WGS) entry which is preliminary data.</text>
</comment>
<feature type="non-terminal residue" evidence="1">
    <location>
        <position position="70"/>
    </location>
</feature>
<evidence type="ECO:0000313" key="1">
    <source>
        <dbReference type="EMBL" id="KKL95544.1"/>
    </source>
</evidence>
<dbReference type="AlphaFoldDB" id="A0A0F9G9K4"/>